<dbReference type="EMBL" id="UINC01039024">
    <property type="protein sequence ID" value="SVB36893.1"/>
    <property type="molecule type" value="Genomic_DNA"/>
</dbReference>
<dbReference type="GO" id="GO:0005975">
    <property type="term" value="P:carbohydrate metabolic process"/>
    <property type="evidence" value="ECO:0007669"/>
    <property type="project" value="InterPro"/>
</dbReference>
<sequence>MALSIGKRHKQAEQAYDWLKDWQLDNGGWYVSYKGSKAEDTSRIESNFVAYVATGIWHHYLITKDRDFLRSFWPTVSRAMDFISTLQGEQGQIYWALDCREGIRKDALVTGCSSIYKSLACAINIAEVLNEPAEQLISMRDALGKALTDRPESFDQTWESKQRFAMDWFYPVLTGVIQGKKAVDRINARWDEFVVDQLGCRCVNDEPWVTVAETCELVMSLISIGQYQRAVEVFSWIHQFRKEDGSYWTGYVYPDKAIWPEERTTWTAGAVLLAADALTQITGGHALFANHNKTVLLDRTGFPTGSS</sequence>
<dbReference type="AlphaFoldDB" id="A0A382DGZ0"/>
<proteinExistence type="predicted"/>
<evidence type="ECO:0000313" key="1">
    <source>
        <dbReference type="EMBL" id="SVB36893.1"/>
    </source>
</evidence>
<gene>
    <name evidence="1" type="ORF">METZ01_LOCUS189747</name>
</gene>
<protein>
    <recommendedName>
        <fullName evidence="2">Prenyltransferase</fullName>
    </recommendedName>
</protein>
<dbReference type="SUPFAM" id="SSF48208">
    <property type="entry name" value="Six-hairpin glycosidases"/>
    <property type="match status" value="1"/>
</dbReference>
<dbReference type="InterPro" id="IPR012341">
    <property type="entry name" value="6hp_glycosidase-like_sf"/>
</dbReference>
<dbReference type="Gene3D" id="1.50.10.10">
    <property type="match status" value="1"/>
</dbReference>
<dbReference type="InterPro" id="IPR008928">
    <property type="entry name" value="6-hairpin_glycosidase_sf"/>
</dbReference>
<organism evidence="1">
    <name type="scientific">marine metagenome</name>
    <dbReference type="NCBI Taxonomy" id="408172"/>
    <lineage>
        <taxon>unclassified sequences</taxon>
        <taxon>metagenomes</taxon>
        <taxon>ecological metagenomes</taxon>
    </lineage>
</organism>
<accession>A0A382DGZ0</accession>
<reference evidence="1" key="1">
    <citation type="submission" date="2018-05" db="EMBL/GenBank/DDBJ databases">
        <authorList>
            <person name="Lanie J.A."/>
            <person name="Ng W.-L."/>
            <person name="Kazmierczak K.M."/>
            <person name="Andrzejewski T.M."/>
            <person name="Davidsen T.M."/>
            <person name="Wayne K.J."/>
            <person name="Tettelin H."/>
            <person name="Glass J.I."/>
            <person name="Rusch D."/>
            <person name="Podicherti R."/>
            <person name="Tsui H.-C.T."/>
            <person name="Winkler M.E."/>
        </authorList>
    </citation>
    <scope>NUCLEOTIDE SEQUENCE</scope>
</reference>
<evidence type="ECO:0008006" key="2">
    <source>
        <dbReference type="Google" id="ProtNLM"/>
    </source>
</evidence>
<name>A0A382DGZ0_9ZZZZ</name>